<dbReference type="AlphaFoldDB" id="A0A8T2WRY6"/>
<keyword evidence="2" id="KW-1185">Reference proteome</keyword>
<reference evidence="1" key="1">
    <citation type="journal article" date="2021" name="J. Hered.">
        <title>Genome Assembly of Salicaceae Populus deltoides (Eastern Cottonwood) I-69 Based on Nanopore Sequencing and Hi-C Technologies.</title>
        <authorList>
            <person name="Bai S."/>
            <person name="Wu H."/>
            <person name="Zhang J."/>
            <person name="Pan Z."/>
            <person name="Zhao W."/>
            <person name="Li Z."/>
            <person name="Tong C."/>
        </authorList>
    </citation>
    <scope>NUCLEOTIDE SEQUENCE</scope>
    <source>
        <tissue evidence="1">Leaf</tissue>
    </source>
</reference>
<organism evidence="1 2">
    <name type="scientific">Populus deltoides</name>
    <name type="common">Eastern poplar</name>
    <name type="synonym">Eastern cottonwood</name>
    <dbReference type="NCBI Taxonomy" id="3696"/>
    <lineage>
        <taxon>Eukaryota</taxon>
        <taxon>Viridiplantae</taxon>
        <taxon>Streptophyta</taxon>
        <taxon>Embryophyta</taxon>
        <taxon>Tracheophyta</taxon>
        <taxon>Spermatophyta</taxon>
        <taxon>Magnoliopsida</taxon>
        <taxon>eudicotyledons</taxon>
        <taxon>Gunneridae</taxon>
        <taxon>Pentapetalae</taxon>
        <taxon>rosids</taxon>
        <taxon>fabids</taxon>
        <taxon>Malpighiales</taxon>
        <taxon>Salicaceae</taxon>
        <taxon>Saliceae</taxon>
        <taxon>Populus</taxon>
    </lineage>
</organism>
<dbReference type="EMBL" id="JACEGQ020000018">
    <property type="protein sequence ID" value="KAH8482477.1"/>
    <property type="molecule type" value="Genomic_DNA"/>
</dbReference>
<protein>
    <submittedName>
        <fullName evidence="1">Uncharacterized protein</fullName>
    </submittedName>
</protein>
<accession>A0A8T2WRY6</accession>
<proteinExistence type="predicted"/>
<comment type="caution">
    <text evidence="1">The sequence shown here is derived from an EMBL/GenBank/DDBJ whole genome shotgun (WGS) entry which is preliminary data.</text>
</comment>
<evidence type="ECO:0000313" key="2">
    <source>
        <dbReference type="Proteomes" id="UP000807159"/>
    </source>
</evidence>
<dbReference type="Proteomes" id="UP000807159">
    <property type="component" value="Chromosome 18"/>
</dbReference>
<evidence type="ECO:0000313" key="1">
    <source>
        <dbReference type="EMBL" id="KAH8482477.1"/>
    </source>
</evidence>
<name>A0A8T2WRY6_POPDE</name>
<gene>
    <name evidence="1" type="ORF">H0E87_029789</name>
</gene>
<sequence length="135" mass="14221">MGSGFGHGLVSLENKAAAVTSGIMGNTWLLVMQDGFSLVHDMMSSLSSASGSMNLNLGGVIMTLELAVGSPHGGGNDDLTRDFLFMESIFHKDTGSITSPPSTYIWAKEPKSTTTLATRLAIYGSICHHLPFSPS</sequence>